<feature type="compositionally biased region" description="Low complexity" evidence="2">
    <location>
        <begin position="72"/>
        <end position="82"/>
    </location>
</feature>
<feature type="region of interest" description="Disordered" evidence="2">
    <location>
        <begin position="1106"/>
        <end position="1191"/>
    </location>
</feature>
<proteinExistence type="predicted"/>
<feature type="region of interest" description="Disordered" evidence="2">
    <location>
        <begin position="1507"/>
        <end position="1549"/>
    </location>
</feature>
<dbReference type="RefSeq" id="XP_013792801.1">
    <property type="nucleotide sequence ID" value="XM_013937347.1"/>
</dbReference>
<feature type="region of interest" description="Disordered" evidence="2">
    <location>
        <begin position="393"/>
        <end position="422"/>
    </location>
</feature>
<feature type="coiled-coil region" evidence="1">
    <location>
        <begin position="1617"/>
        <end position="1672"/>
    </location>
</feature>
<feature type="compositionally biased region" description="Polar residues" evidence="2">
    <location>
        <begin position="613"/>
        <end position="629"/>
    </location>
</feature>
<dbReference type="GeneID" id="106476713"/>
<dbReference type="InterPro" id="IPR035899">
    <property type="entry name" value="DBL_dom_sf"/>
</dbReference>
<dbReference type="Proteomes" id="UP000694941">
    <property type="component" value="Unplaced"/>
</dbReference>
<keyword evidence="1" id="KW-0175">Coiled coil</keyword>
<reference evidence="5" key="1">
    <citation type="submission" date="2025-08" db="UniProtKB">
        <authorList>
            <consortium name="RefSeq"/>
        </authorList>
    </citation>
    <scope>IDENTIFICATION</scope>
    <source>
        <tissue evidence="5">Muscle</tissue>
    </source>
</reference>
<dbReference type="Pfam" id="PF00621">
    <property type="entry name" value="RhoGEF"/>
    <property type="match status" value="1"/>
</dbReference>
<evidence type="ECO:0000313" key="5">
    <source>
        <dbReference type="RefSeq" id="XP_013792801.1"/>
    </source>
</evidence>
<feature type="compositionally biased region" description="Polar residues" evidence="2">
    <location>
        <begin position="320"/>
        <end position="329"/>
    </location>
</feature>
<sequence>MLLSIVVALEAALAGITALLTLCWVLGFSSYFFGDDRTKSKLTEEKPGPSTSFRASPFSGDRTGDSGSLEDSTVASESTTTTVKEEAQANNTASRRSDSRAGSRSDSRAGSVHSSATGHNQSLSALKVQKTETVVSSGGDYDPWGTGGLASADPYRAESDGTTTALVDGYSLMKTKEDNKTPVIEEDEIALGGDATNFIHAFREATSKSLGVPMRNFYHNISGRFAKNFLKKPKKSGADHRNWSGKLNTLVTVETTVFPPKMFPSKERVLHRPLAMQSTVSLGKRPLSQGVLSRSPLQLALPREPKISPVQSPSQPSVHLTPSSPVSKPQQRHFLKRLFKNKVTGTPKPQGTPTQLQVSSKTFSLDSKVSPNIPPKRKPISLVNILPKRKPISPLNIPPKRKPISPVNIPPKRKPISPVNIPSKRKPISLANILPKRRTISPVNILPSVNVFPPTAENQTETAAISLKLATTGGAAETHVARPRSPIPKIKVPGFFSKLSSPKRPVLSTSQSALQYSMSPSSVESQMLPVEQVTRIGSPSTITVRKYVSQPAQRRISPEKQRSTPSGILHQRFSPQPALKKSYVSTPTPVSTHSPPPKPPPPKRPISPMYQKFTPSSVTVNQRSLSQPDTKPISPIKSTFTKITLPPTPSSSKRSTSPACQSYLQGYDLVKETPVGPPPKPPPPKFMKQRYQSPTTYSEIMITETPPTPVTRPHSVPATLFTSSTQALSQKRILLQPARTYKTSITRRSVTPVGRFSSSQPLQIPQPLQQHNSRLSQSSYGETPVCRSVSPSRLQASQNQYFDRMANYRKAVERDTNSKMFEFKSNIYPEDFNAISQAVNLMSVDISQPAIVNQQMRGSDTVFDHSIQSPETQELLIDDKRSNFQTNSQNEYTVHPTTYSHPYDLQKPENRESGFYAVRNGTTQALRVVSGHALTDVRPSVQSEEITAYNKLKPKPPRPPRPSTPLDRTTRMVSTNLQTQYSAQMGNKGLMPYQRVRREERKRPHSVTLPVSRGRRSLPSTNRVSSLSRSVTKPEAPRQQYTQKSEVHQILKLGYPEYRTLGGSQGVICVDGDISKDEDKEVEMTLLAAASRQGDEKGNALQLETKENQNIQTSPPEYHSKGKPPRPSPPEYQSKDKPPRPSPPVYQPKAIQDYQRSYLLPPEERNKDKKSISEEQPTPPVRSKQQKLSQDNFEVCDKVDKEKQLISTKKTLYNQVYKTAETTKLEMPQNNIYQNLLLHKSETDPVPPPLPPKLYPKISLSDKHSHIPPKFPEKSLTSLQIVKDKQTTSDILKADKSVLISSNTLKDFYPHDENRITSKNKSVLSGNVSGIRSNDTGTQLESKERRHYENVIFHDKTSSPKRIYRERWSKSPSLEDSVRATGNLHVRKDDACWSENSDFSGGNADIDSSVSCSDYEALRKFRWYNIGSTTVKGTQDDMNTSKSRHPRLKSETVKRHHRANRQQHLQRGPLDSSESVSDDEVVNEVSGKTQVKSTELVEQLRKKLSNLSESEDTEDHLDLTRNVSKDKEETATERQIQSQEIKTSDVRQGEIGDFSSSASLFSSHSSAFFDSSSEDSEGEVDSEDIDEEERANAKRERKLYRIAEELVTTEEKFVVALRLLNEDFRKFVNQANKLSDEPVVPEENLNQILRHLPELQKLNESLLKELQKRLEE</sequence>
<dbReference type="SUPFAM" id="SSF48065">
    <property type="entry name" value="DBL homology domain (DH-domain)"/>
    <property type="match status" value="1"/>
</dbReference>
<feature type="compositionally biased region" description="Basic and acidic residues" evidence="2">
    <location>
        <begin position="1162"/>
        <end position="1173"/>
    </location>
</feature>
<dbReference type="Gene3D" id="1.20.900.10">
    <property type="entry name" value="Dbl homology (DH) domain"/>
    <property type="match status" value="1"/>
</dbReference>
<feature type="compositionally biased region" description="Polar residues" evidence="2">
    <location>
        <begin position="1430"/>
        <end position="1441"/>
    </location>
</feature>
<feature type="region of interest" description="Disordered" evidence="2">
    <location>
        <begin position="39"/>
        <end position="131"/>
    </location>
</feature>
<feature type="compositionally biased region" description="Polar residues" evidence="2">
    <location>
        <begin position="112"/>
        <end position="124"/>
    </location>
</feature>
<feature type="compositionally biased region" description="Low complexity" evidence="2">
    <location>
        <begin position="308"/>
        <end position="318"/>
    </location>
</feature>
<feature type="region of interest" description="Disordered" evidence="2">
    <location>
        <begin position="547"/>
        <end position="659"/>
    </location>
</feature>
<evidence type="ECO:0000313" key="4">
    <source>
        <dbReference type="Proteomes" id="UP000694941"/>
    </source>
</evidence>
<feature type="compositionally biased region" description="Basic and acidic residues" evidence="2">
    <location>
        <begin position="95"/>
        <end position="107"/>
    </location>
</feature>
<feature type="compositionally biased region" description="Pro residues" evidence="2">
    <location>
        <begin position="594"/>
        <end position="605"/>
    </location>
</feature>
<dbReference type="PROSITE" id="PS50010">
    <property type="entry name" value="DH_2"/>
    <property type="match status" value="1"/>
</dbReference>
<accession>A0ABM1C1Y6</accession>
<evidence type="ECO:0000256" key="1">
    <source>
        <dbReference type="SAM" id="Coils"/>
    </source>
</evidence>
<name>A0ABM1C1Y6_LIMPO</name>
<keyword evidence="4" id="KW-1185">Reference proteome</keyword>
<dbReference type="InterPro" id="IPR051092">
    <property type="entry name" value="FYVE_RhoGEF_PH"/>
</dbReference>
<protein>
    <submittedName>
        <fullName evidence="5">Protein piccolo-like</fullName>
    </submittedName>
</protein>
<dbReference type="PANTHER" id="PTHR12673">
    <property type="entry name" value="FACIOGENITAL DYSPLASIA PROTEIN"/>
    <property type="match status" value="1"/>
</dbReference>
<feature type="compositionally biased region" description="Acidic residues" evidence="2">
    <location>
        <begin position="1572"/>
        <end position="1589"/>
    </location>
</feature>
<feature type="region of interest" description="Disordered" evidence="2">
    <location>
        <begin position="306"/>
        <end position="329"/>
    </location>
</feature>
<gene>
    <name evidence="5" type="primary">LOC106476713</name>
</gene>
<feature type="compositionally biased region" description="Low complexity" evidence="2">
    <location>
        <begin position="581"/>
        <end position="593"/>
    </location>
</feature>
<feature type="region of interest" description="Disordered" evidence="2">
    <location>
        <begin position="998"/>
        <end position="1043"/>
    </location>
</feature>
<feature type="region of interest" description="Disordered" evidence="2">
    <location>
        <begin position="1430"/>
        <end position="1491"/>
    </location>
</feature>
<evidence type="ECO:0000259" key="3">
    <source>
        <dbReference type="PROSITE" id="PS50010"/>
    </source>
</evidence>
<feature type="compositionally biased region" description="Polar residues" evidence="2">
    <location>
        <begin position="1018"/>
        <end position="1031"/>
    </location>
</feature>
<evidence type="ECO:0000256" key="2">
    <source>
        <dbReference type="SAM" id="MobiDB-lite"/>
    </source>
</evidence>
<dbReference type="InterPro" id="IPR000219">
    <property type="entry name" value="DH_dom"/>
</dbReference>
<feature type="region of interest" description="Disordered" evidence="2">
    <location>
        <begin position="1567"/>
        <end position="1593"/>
    </location>
</feature>
<feature type="compositionally biased region" description="Basic and acidic residues" evidence="2">
    <location>
        <begin position="1516"/>
        <end position="1532"/>
    </location>
</feature>
<organism evidence="4 5">
    <name type="scientific">Limulus polyphemus</name>
    <name type="common">Atlantic horseshoe crab</name>
    <dbReference type="NCBI Taxonomy" id="6850"/>
    <lineage>
        <taxon>Eukaryota</taxon>
        <taxon>Metazoa</taxon>
        <taxon>Ecdysozoa</taxon>
        <taxon>Arthropoda</taxon>
        <taxon>Chelicerata</taxon>
        <taxon>Merostomata</taxon>
        <taxon>Xiphosura</taxon>
        <taxon>Limulidae</taxon>
        <taxon>Limulus</taxon>
    </lineage>
</organism>
<dbReference type="PANTHER" id="PTHR12673:SF267">
    <property type="entry name" value="PROTEIN CBG10230"/>
    <property type="match status" value="1"/>
</dbReference>
<feature type="non-terminal residue" evidence="5">
    <location>
        <position position="1672"/>
    </location>
</feature>
<feature type="domain" description="DH" evidence="3">
    <location>
        <begin position="1598"/>
        <end position="1672"/>
    </location>
</feature>
<feature type="region of interest" description="Disordered" evidence="2">
    <location>
        <begin position="945"/>
        <end position="968"/>
    </location>
</feature>